<evidence type="ECO:0000313" key="4">
    <source>
        <dbReference type="Proteomes" id="UP000887116"/>
    </source>
</evidence>
<evidence type="ECO:0000256" key="1">
    <source>
        <dbReference type="SAM" id="MobiDB-lite"/>
    </source>
</evidence>
<comment type="caution">
    <text evidence="2">The sequence shown here is derived from an EMBL/GenBank/DDBJ whole genome shotgun (WGS) entry which is preliminary data.</text>
</comment>
<dbReference type="EMBL" id="BMAO01033941">
    <property type="protein sequence ID" value="GFQ92933.1"/>
    <property type="molecule type" value="Genomic_DNA"/>
</dbReference>
<name>A0A8X6G0J8_TRICU</name>
<evidence type="ECO:0000313" key="2">
    <source>
        <dbReference type="EMBL" id="GFQ92933.1"/>
    </source>
</evidence>
<reference evidence="2" key="1">
    <citation type="submission" date="2020-07" db="EMBL/GenBank/DDBJ databases">
        <title>Multicomponent nature underlies the extraordinary mechanical properties of spider dragline silk.</title>
        <authorList>
            <person name="Kono N."/>
            <person name="Nakamura H."/>
            <person name="Mori M."/>
            <person name="Yoshida Y."/>
            <person name="Ohtoshi R."/>
            <person name="Malay A.D."/>
            <person name="Moran D.A.P."/>
            <person name="Tomita M."/>
            <person name="Numata K."/>
            <person name="Arakawa K."/>
        </authorList>
    </citation>
    <scope>NUCLEOTIDE SEQUENCE</scope>
</reference>
<sequence length="74" mass="8485">MPRGVDPLSGRKASRSTSPVSDPLEEDPNPLSRTLDDRKLRRNPRALPDSRFKLFNTHKHTRTSLHTLKGEWIP</sequence>
<protein>
    <submittedName>
        <fullName evidence="2">Uncharacterized protein</fullName>
    </submittedName>
</protein>
<dbReference type="AlphaFoldDB" id="A0A8X6G0J8"/>
<evidence type="ECO:0000313" key="3">
    <source>
        <dbReference type="EMBL" id="GFR16852.1"/>
    </source>
</evidence>
<organism evidence="2 4">
    <name type="scientific">Trichonephila clavata</name>
    <name type="common">Joro spider</name>
    <name type="synonym">Nephila clavata</name>
    <dbReference type="NCBI Taxonomy" id="2740835"/>
    <lineage>
        <taxon>Eukaryota</taxon>
        <taxon>Metazoa</taxon>
        <taxon>Ecdysozoa</taxon>
        <taxon>Arthropoda</taxon>
        <taxon>Chelicerata</taxon>
        <taxon>Arachnida</taxon>
        <taxon>Araneae</taxon>
        <taxon>Araneomorphae</taxon>
        <taxon>Entelegynae</taxon>
        <taxon>Araneoidea</taxon>
        <taxon>Nephilidae</taxon>
        <taxon>Trichonephila</taxon>
    </lineage>
</organism>
<accession>A0A8X6G0J8</accession>
<proteinExistence type="predicted"/>
<dbReference type="EMBL" id="BMAO01037309">
    <property type="protein sequence ID" value="GFR16852.1"/>
    <property type="molecule type" value="Genomic_DNA"/>
</dbReference>
<keyword evidence="4" id="KW-1185">Reference proteome</keyword>
<dbReference type="Proteomes" id="UP000887116">
    <property type="component" value="Unassembled WGS sequence"/>
</dbReference>
<gene>
    <name evidence="2" type="ORF">TNCT_138801</name>
    <name evidence="3" type="ORF">TNCT_325621</name>
</gene>
<feature type="region of interest" description="Disordered" evidence="1">
    <location>
        <begin position="1"/>
        <end position="50"/>
    </location>
</feature>